<dbReference type="AlphaFoldDB" id="A0A1E5IGT7"/>
<dbReference type="EMBL" id="LNVX01000607">
    <property type="protein sequence ID" value="OEG69670.1"/>
    <property type="molecule type" value="Genomic_DNA"/>
</dbReference>
<proteinExistence type="predicted"/>
<sequence length="70" mass="8314">MEFWQNVFIKLLEPVFDKVFIDKNKEVLICVAVQIVILFAAKGVGYYVQICWYVNAWCKFCKEDAGWFVR</sequence>
<keyword evidence="1" id="KW-0812">Transmembrane</keyword>
<evidence type="ECO:0000313" key="3">
    <source>
        <dbReference type="Proteomes" id="UP000095237"/>
    </source>
</evidence>
<feature type="transmembrane region" description="Helical" evidence="1">
    <location>
        <begin position="27"/>
        <end position="48"/>
    </location>
</feature>
<gene>
    <name evidence="2" type="ORF">ATZ36_08170</name>
</gene>
<keyword evidence="1" id="KW-1133">Transmembrane helix</keyword>
<organism evidence="2 3">
    <name type="scientific">Endomicrobium trichonymphae</name>
    <dbReference type="NCBI Taxonomy" id="1408204"/>
    <lineage>
        <taxon>Bacteria</taxon>
        <taxon>Pseudomonadati</taxon>
        <taxon>Elusimicrobiota</taxon>
        <taxon>Endomicrobiia</taxon>
        <taxon>Endomicrobiales</taxon>
        <taxon>Endomicrobiaceae</taxon>
        <taxon>Candidatus Endomicrobiellum</taxon>
    </lineage>
</organism>
<keyword evidence="3" id="KW-1185">Reference proteome</keyword>
<name>A0A1E5IGT7_ENDTX</name>
<evidence type="ECO:0000313" key="2">
    <source>
        <dbReference type="EMBL" id="OEG69670.1"/>
    </source>
</evidence>
<reference evidence="2 3" key="1">
    <citation type="submission" date="2015-11" db="EMBL/GenBank/DDBJ databases">
        <title>Evidence for parallel genomic evolution in an endosymbiosis of termite gut flagellates.</title>
        <authorList>
            <person name="Zheng H."/>
        </authorList>
    </citation>
    <scope>NUCLEOTIDE SEQUENCE [LARGE SCALE GENOMIC DNA]</scope>
    <source>
        <strain evidence="2 3">CET450</strain>
    </source>
</reference>
<dbReference type="Proteomes" id="UP000095237">
    <property type="component" value="Unassembled WGS sequence"/>
</dbReference>
<comment type="caution">
    <text evidence="2">The sequence shown here is derived from an EMBL/GenBank/DDBJ whole genome shotgun (WGS) entry which is preliminary data.</text>
</comment>
<protein>
    <submittedName>
        <fullName evidence="2">Uncharacterized protein</fullName>
    </submittedName>
</protein>
<accession>A0A1E5IGT7</accession>
<keyword evidence="1" id="KW-0472">Membrane</keyword>
<evidence type="ECO:0000256" key="1">
    <source>
        <dbReference type="SAM" id="Phobius"/>
    </source>
</evidence>